<dbReference type="Gene3D" id="3.40.30.10">
    <property type="entry name" value="Glutaredoxin"/>
    <property type="match status" value="1"/>
</dbReference>
<dbReference type="SUPFAM" id="SSF47616">
    <property type="entry name" value="GST C-terminal domain-like"/>
    <property type="match status" value="1"/>
</dbReference>
<dbReference type="SFLD" id="SFLDG01151">
    <property type="entry name" value="Main.2:_Nu-like"/>
    <property type="match status" value="1"/>
</dbReference>
<dbReference type="SFLD" id="SFLDG00358">
    <property type="entry name" value="Main_(cytGST)"/>
    <property type="match status" value="1"/>
</dbReference>
<dbReference type="CDD" id="cd10291">
    <property type="entry name" value="GST_C_YfcG_like"/>
    <property type="match status" value="1"/>
</dbReference>
<feature type="domain" description="GST N-terminal" evidence="1">
    <location>
        <begin position="1"/>
        <end position="87"/>
    </location>
</feature>
<protein>
    <submittedName>
        <fullName evidence="3">Glutathione S-transferase C-terminal domain-containing protein</fullName>
    </submittedName>
</protein>
<dbReference type="InterPro" id="IPR004046">
    <property type="entry name" value="GST_C"/>
</dbReference>
<dbReference type="Pfam" id="PF00043">
    <property type="entry name" value="GST_C"/>
    <property type="match status" value="1"/>
</dbReference>
<sequence length="233" mass="25994">MIDLYYWGTPNGLKLKLFMEESGLPHRLIPVDIGKGEQFEPGFLKVSPNNKIPALVDHDPPGGGAPIPLFESGAMLLYLAEKTGRFIPADMRGRAEVLQWLFWQVGGLGPMAGQNGHFVVYAPEKVPYAIERYVKETNRLYGVLDRQLAGREFVAGGEFSIADMAIYPWIVPYAPHGQDLDDFPELKRWFEAIKSRPATVRAYEGVAPPYAGRSNISEEERRILFGQTAASVK</sequence>
<evidence type="ECO:0000259" key="1">
    <source>
        <dbReference type="PROSITE" id="PS50404"/>
    </source>
</evidence>
<dbReference type="PROSITE" id="PS50405">
    <property type="entry name" value="GST_CTER"/>
    <property type="match status" value="1"/>
</dbReference>
<dbReference type="InterPro" id="IPR036249">
    <property type="entry name" value="Thioredoxin-like_sf"/>
</dbReference>
<dbReference type="Pfam" id="PF13409">
    <property type="entry name" value="GST_N_2"/>
    <property type="match status" value="1"/>
</dbReference>
<dbReference type="PROSITE" id="PS50404">
    <property type="entry name" value="GST_NTER"/>
    <property type="match status" value="1"/>
</dbReference>
<evidence type="ECO:0000313" key="3">
    <source>
        <dbReference type="EMBL" id="QNP42196.1"/>
    </source>
</evidence>
<dbReference type="InterPro" id="IPR040079">
    <property type="entry name" value="Glutathione_S-Trfase"/>
</dbReference>
<dbReference type="CDD" id="cd03048">
    <property type="entry name" value="GST_N_Ure2p_like"/>
    <property type="match status" value="1"/>
</dbReference>
<dbReference type="GO" id="GO:0016740">
    <property type="term" value="F:transferase activity"/>
    <property type="evidence" value="ECO:0007669"/>
    <property type="project" value="UniProtKB-KW"/>
</dbReference>
<evidence type="ECO:0000313" key="4">
    <source>
        <dbReference type="Proteomes" id="UP000516018"/>
    </source>
</evidence>
<dbReference type="RefSeq" id="WP_187713629.1">
    <property type="nucleotide sequence ID" value="NZ_CP060820.1"/>
</dbReference>
<evidence type="ECO:0000259" key="2">
    <source>
        <dbReference type="PROSITE" id="PS50405"/>
    </source>
</evidence>
<proteinExistence type="predicted"/>
<keyword evidence="3" id="KW-0808">Transferase</keyword>
<feature type="domain" description="GST C-terminal" evidence="2">
    <location>
        <begin position="90"/>
        <end position="210"/>
    </location>
</feature>
<dbReference type="InterPro" id="IPR010987">
    <property type="entry name" value="Glutathione-S-Trfase_C-like"/>
</dbReference>
<reference evidence="3 4" key="1">
    <citation type="submission" date="2020-08" db="EMBL/GenBank/DDBJ databases">
        <title>Lysobacter sp. II4 sp. nov., isolated from soil.</title>
        <authorList>
            <person name="Woo C.Y."/>
            <person name="Kim J."/>
        </authorList>
    </citation>
    <scope>NUCLEOTIDE SEQUENCE [LARGE SCALE GENOMIC DNA]</scope>
    <source>
        <strain evidence="3 4">II4</strain>
    </source>
</reference>
<accession>A0A7H0G1N0</accession>
<keyword evidence="4" id="KW-1185">Reference proteome</keyword>
<name>A0A7H0G1N0_9GAMM</name>
<gene>
    <name evidence="3" type="ORF">H8B22_11335</name>
</gene>
<dbReference type="AlphaFoldDB" id="A0A7H0G1N0"/>
<dbReference type="Proteomes" id="UP000516018">
    <property type="component" value="Chromosome"/>
</dbReference>
<dbReference type="SFLD" id="SFLDS00019">
    <property type="entry name" value="Glutathione_Transferase_(cytos"/>
    <property type="match status" value="1"/>
</dbReference>
<dbReference type="PANTHER" id="PTHR44051:SF19">
    <property type="entry name" value="DISULFIDE-BOND OXIDOREDUCTASE YFCG"/>
    <property type="match status" value="1"/>
</dbReference>
<dbReference type="InterPro" id="IPR036282">
    <property type="entry name" value="Glutathione-S-Trfase_C_sf"/>
</dbReference>
<dbReference type="InterPro" id="IPR004045">
    <property type="entry name" value="Glutathione_S-Trfase_N"/>
</dbReference>
<dbReference type="EMBL" id="CP060820">
    <property type="protein sequence ID" value="QNP42196.1"/>
    <property type="molecule type" value="Genomic_DNA"/>
</dbReference>
<dbReference type="PANTHER" id="PTHR44051">
    <property type="entry name" value="GLUTATHIONE S-TRANSFERASE-RELATED"/>
    <property type="match status" value="1"/>
</dbReference>
<dbReference type="Gene3D" id="1.20.1050.10">
    <property type="match status" value="1"/>
</dbReference>
<organism evidence="3 4">
    <name type="scientific">Agrilutibacter terrestris</name>
    <dbReference type="NCBI Taxonomy" id="2865112"/>
    <lineage>
        <taxon>Bacteria</taxon>
        <taxon>Pseudomonadati</taxon>
        <taxon>Pseudomonadota</taxon>
        <taxon>Gammaproteobacteria</taxon>
        <taxon>Lysobacterales</taxon>
        <taxon>Lysobacteraceae</taxon>
        <taxon>Agrilutibacter</taxon>
    </lineage>
</organism>
<dbReference type="KEGG" id="lsx:H8B22_11335"/>
<dbReference type="SUPFAM" id="SSF52833">
    <property type="entry name" value="Thioredoxin-like"/>
    <property type="match status" value="1"/>
</dbReference>